<dbReference type="AlphaFoldDB" id="F5XGG6"/>
<accession>F5XGG6</accession>
<dbReference type="Pfam" id="PF05235">
    <property type="entry name" value="CHAD"/>
    <property type="match status" value="1"/>
</dbReference>
<dbReference type="Proteomes" id="UP000007947">
    <property type="component" value="Chromosome"/>
</dbReference>
<dbReference type="InterPro" id="IPR038186">
    <property type="entry name" value="CHAD_dom_sf"/>
</dbReference>
<name>F5XGG6_MICPN</name>
<evidence type="ECO:0000313" key="2">
    <source>
        <dbReference type="EMBL" id="BAK33073.1"/>
    </source>
</evidence>
<organism evidence="2 3">
    <name type="scientific">Microlunatus phosphovorus (strain ATCC 700054 / DSM 10555 / JCM 9379 / NBRC 101784 / NCIMB 13414 / VKM Ac-1990 / NM-1)</name>
    <dbReference type="NCBI Taxonomy" id="1032480"/>
    <lineage>
        <taxon>Bacteria</taxon>
        <taxon>Bacillati</taxon>
        <taxon>Actinomycetota</taxon>
        <taxon>Actinomycetes</taxon>
        <taxon>Propionibacteriales</taxon>
        <taxon>Propionibacteriaceae</taxon>
        <taxon>Microlunatus</taxon>
    </lineage>
</organism>
<dbReference type="eggNOG" id="COG5607">
    <property type="taxonomic scope" value="Bacteria"/>
</dbReference>
<protein>
    <recommendedName>
        <fullName evidence="1">CHAD domain-containing protein</fullName>
    </recommendedName>
</protein>
<feature type="domain" description="CHAD" evidence="1">
    <location>
        <begin position="218"/>
        <end position="507"/>
    </location>
</feature>
<evidence type="ECO:0000259" key="1">
    <source>
        <dbReference type="PROSITE" id="PS51708"/>
    </source>
</evidence>
<dbReference type="KEGG" id="mph:MLP_00590"/>
<dbReference type="Gene3D" id="1.40.20.10">
    <property type="entry name" value="CHAD domain"/>
    <property type="match status" value="1"/>
</dbReference>
<dbReference type="PANTHER" id="PTHR39339">
    <property type="entry name" value="SLR1444 PROTEIN"/>
    <property type="match status" value="1"/>
</dbReference>
<dbReference type="PROSITE" id="PS51708">
    <property type="entry name" value="CHAD"/>
    <property type="match status" value="1"/>
</dbReference>
<evidence type="ECO:0000313" key="3">
    <source>
        <dbReference type="Proteomes" id="UP000007947"/>
    </source>
</evidence>
<gene>
    <name evidence="2" type="ordered locus">MLP_00590</name>
</gene>
<proteinExistence type="predicted"/>
<dbReference type="PANTHER" id="PTHR39339:SF1">
    <property type="entry name" value="CHAD DOMAIN-CONTAINING PROTEIN"/>
    <property type="match status" value="1"/>
</dbReference>
<sequence length="515" mass="56326">MPLNVTFAPPILTLSASDEARPGVAAEALLTKALAPSFTVVAESSRSEVLTLLDTVDGRLAAVGIDLAHLPRHHRLVAVHQGRQLEQPADGPWPRMPAELPAGIVLDLVTRPAWIRALVPYATTEATTTTYAIRNSDGKAVARVHWTAGALTKPAEAALPPRVGIEVLRGYRHEAGRIRKALTKNTPLVASDDSWFTVVRAQPALRPTVAQRFGMRPDQAADFAVADALLGYLSEMDATVDGIVSDIDSEYLHDFRVAVRRTRSVIKLLGDVLPEGLAERMAPEFRWLGDITTPTRDLDVYLLELDSLAATVTHPDDLAAFGAYVAEKRAAAQQALASALRSTRYTELVSAWRTALAGVIAHPSHTDKTASELAVERLHKLFRKCQKRAARIDADSESELVHDLRKACKEMRYLMEVFKPLCDKDAFKSVIADFKELQDLLGEFQDGEVQAAALRQFAQEMVDAGKVDANAILAMGELSAKFEARQRAARATLDEHHENYLGNKAAKHVNRLVSA</sequence>
<keyword evidence="3" id="KW-1185">Reference proteome</keyword>
<dbReference type="SMART" id="SM00880">
    <property type="entry name" value="CHAD"/>
    <property type="match status" value="1"/>
</dbReference>
<reference evidence="2 3" key="1">
    <citation type="submission" date="2011-05" db="EMBL/GenBank/DDBJ databases">
        <title>Whole genome sequence of Microlunatus phosphovorus NM-1.</title>
        <authorList>
            <person name="Hosoyama A."/>
            <person name="Sasaki K."/>
            <person name="Harada T."/>
            <person name="Igarashi R."/>
            <person name="Kawakoshi A."/>
            <person name="Sasagawa M."/>
            <person name="Fukada J."/>
            <person name="Nakamura S."/>
            <person name="Katano Y."/>
            <person name="Hanada S."/>
            <person name="Kamagata Y."/>
            <person name="Nakamura N."/>
            <person name="Yamazaki S."/>
            <person name="Fujita N."/>
        </authorList>
    </citation>
    <scope>NUCLEOTIDE SEQUENCE [LARGE SCALE GENOMIC DNA]</scope>
    <source>
        <strain evidence="3">ATCC 700054 / DSM 10555 / JCM 9379 / NBRC 101784 / NCIMB 13414 / VKM Ac-1990 / NM-1</strain>
    </source>
</reference>
<dbReference type="InterPro" id="IPR007899">
    <property type="entry name" value="CHAD_dom"/>
</dbReference>
<dbReference type="OrthoDB" id="9777271at2"/>
<dbReference type="HOGENOM" id="CLU_025044_0_0_11"/>
<dbReference type="EMBL" id="AP012204">
    <property type="protein sequence ID" value="BAK33073.1"/>
    <property type="molecule type" value="Genomic_DNA"/>
</dbReference>